<feature type="transmembrane region" description="Helical" evidence="2">
    <location>
        <begin position="45"/>
        <end position="63"/>
    </location>
</feature>
<evidence type="ECO:0000313" key="3">
    <source>
        <dbReference type="EMBL" id="PLW48540.1"/>
    </source>
</evidence>
<organism evidence="3 4">
    <name type="scientific">Puccinia coronata f. sp. avenae</name>
    <dbReference type="NCBI Taxonomy" id="200324"/>
    <lineage>
        <taxon>Eukaryota</taxon>
        <taxon>Fungi</taxon>
        <taxon>Dikarya</taxon>
        <taxon>Basidiomycota</taxon>
        <taxon>Pucciniomycotina</taxon>
        <taxon>Pucciniomycetes</taxon>
        <taxon>Pucciniales</taxon>
        <taxon>Pucciniaceae</taxon>
        <taxon>Puccinia</taxon>
    </lineage>
</organism>
<keyword evidence="2" id="KW-0812">Transmembrane</keyword>
<proteinExistence type="predicted"/>
<comment type="caution">
    <text evidence="3">The sequence shown here is derived from an EMBL/GenBank/DDBJ whole genome shotgun (WGS) entry which is preliminary data.</text>
</comment>
<gene>
    <name evidence="3" type="ORF">PCANC_12206</name>
</gene>
<dbReference type="Proteomes" id="UP000235388">
    <property type="component" value="Unassembled WGS sequence"/>
</dbReference>
<keyword evidence="2" id="KW-1133">Transmembrane helix</keyword>
<dbReference type="AlphaFoldDB" id="A0A2N5VEY8"/>
<evidence type="ECO:0000256" key="1">
    <source>
        <dbReference type="SAM" id="MobiDB-lite"/>
    </source>
</evidence>
<feature type="compositionally biased region" description="Basic and acidic residues" evidence="1">
    <location>
        <begin position="16"/>
        <end position="36"/>
    </location>
</feature>
<feature type="region of interest" description="Disordered" evidence="1">
    <location>
        <begin position="1"/>
        <end position="36"/>
    </location>
</feature>
<evidence type="ECO:0000256" key="2">
    <source>
        <dbReference type="SAM" id="Phobius"/>
    </source>
</evidence>
<keyword evidence="4" id="KW-1185">Reference proteome</keyword>
<sequence length="82" mass="9571">MSSDQIGYHQQILARGKKEDHLYPSSSQRRDSMESDYIPHARTKTLNLIAIWMVAGTIQTWLIEYLEKKKYNIVLGEYALKV</sequence>
<accession>A0A2N5VEY8</accession>
<evidence type="ECO:0000313" key="4">
    <source>
        <dbReference type="Proteomes" id="UP000235388"/>
    </source>
</evidence>
<protein>
    <submittedName>
        <fullName evidence="3">Uncharacterized protein</fullName>
    </submittedName>
</protein>
<keyword evidence="2" id="KW-0472">Membrane</keyword>
<reference evidence="3 4" key="1">
    <citation type="submission" date="2017-11" db="EMBL/GenBank/DDBJ databases">
        <title>De novo assembly and phasing of dikaryotic genomes from two isolates of Puccinia coronata f. sp. avenae, the causal agent of oat crown rust.</title>
        <authorList>
            <person name="Miller M.E."/>
            <person name="Zhang Y."/>
            <person name="Omidvar V."/>
            <person name="Sperschneider J."/>
            <person name="Schwessinger B."/>
            <person name="Raley C."/>
            <person name="Palmer J.M."/>
            <person name="Garnica D."/>
            <person name="Upadhyaya N."/>
            <person name="Rathjen J."/>
            <person name="Taylor J.M."/>
            <person name="Park R.F."/>
            <person name="Dodds P.N."/>
            <person name="Hirsch C.D."/>
            <person name="Kianian S.F."/>
            <person name="Figueroa M."/>
        </authorList>
    </citation>
    <scope>NUCLEOTIDE SEQUENCE [LARGE SCALE GENOMIC DNA]</scope>
    <source>
        <strain evidence="3">12NC29</strain>
    </source>
</reference>
<name>A0A2N5VEY8_9BASI</name>
<dbReference type="EMBL" id="PGCJ01000102">
    <property type="protein sequence ID" value="PLW48540.1"/>
    <property type="molecule type" value="Genomic_DNA"/>
</dbReference>